<proteinExistence type="inferred from homology"/>
<sequence>MNIPKLRFKDNNGNDYPQWEKKKLGDIVQFLDNKRKPLEQSERIHGKYPYYGASGIIDYINNYIFDEELVLLSEDGANIIDRNYPICYIATGKYWVNNHAHVLKTKSQYLNKFLCEALERLNYNKYNTGTAQPKLNQDICKNILLNIPILHEQEKIANFFSTIDKKIKNLANTITSLENQKKGLLQQIFSQKLRFKDKNGNNYPNWKKKKLGDLFTIKAGGDINKENFSEQYSIEFKYPVYANALTNNGLYGYSNIYKIDKPSITVTGRGINVGFALSREPFYYPIVRLLVLIPNININFTFFTESINFIHIFNESTGVPQLTAPQLSKVNVYVPNIEEQNKIGNLFDKLNEKIDNKKAQLEHWQQIKKGLLQQMFV</sequence>
<dbReference type="GO" id="GO:0016787">
    <property type="term" value="F:hydrolase activity"/>
    <property type="evidence" value="ECO:0007669"/>
    <property type="project" value="UniProtKB-KW"/>
</dbReference>
<dbReference type="CDD" id="cd17262">
    <property type="entry name" value="RMtype1_S_Aco12261I-TRD2-CR2"/>
    <property type="match status" value="1"/>
</dbReference>
<feature type="domain" description="Type I restriction modification DNA specificity" evidence="5">
    <location>
        <begin position="18"/>
        <end position="178"/>
    </location>
</feature>
<keyword evidence="6" id="KW-0255">Endonuclease</keyword>
<evidence type="ECO:0000256" key="2">
    <source>
        <dbReference type="ARBA" id="ARBA00022747"/>
    </source>
</evidence>
<comment type="caution">
    <text evidence="6">The sequence shown here is derived from an EMBL/GenBank/DDBJ whole genome shotgun (WGS) entry which is preliminary data.</text>
</comment>
<dbReference type="InterPro" id="IPR044946">
    <property type="entry name" value="Restrct_endonuc_typeI_TRD_sf"/>
</dbReference>
<evidence type="ECO:0000256" key="4">
    <source>
        <dbReference type="SAM" id="Coils"/>
    </source>
</evidence>
<gene>
    <name evidence="6" type="ORF">LIY65_02785</name>
</gene>
<keyword evidence="4" id="KW-0175">Coiled coil</keyword>
<dbReference type="GO" id="GO:0004519">
    <property type="term" value="F:endonuclease activity"/>
    <property type="evidence" value="ECO:0007669"/>
    <property type="project" value="UniProtKB-KW"/>
</dbReference>
<dbReference type="Gene3D" id="3.90.220.20">
    <property type="entry name" value="DNA methylase specificity domains"/>
    <property type="match status" value="2"/>
</dbReference>
<accession>A0AAW4TZE2</accession>
<dbReference type="GO" id="GO:0003677">
    <property type="term" value="F:DNA binding"/>
    <property type="evidence" value="ECO:0007669"/>
    <property type="project" value="UniProtKB-KW"/>
</dbReference>
<dbReference type="Pfam" id="PF01420">
    <property type="entry name" value="Methylase_S"/>
    <property type="match status" value="2"/>
</dbReference>
<dbReference type="SUPFAM" id="SSF116734">
    <property type="entry name" value="DNA methylase specificity domain"/>
    <property type="match status" value="2"/>
</dbReference>
<feature type="coiled-coil region" evidence="4">
    <location>
        <begin position="347"/>
        <end position="374"/>
    </location>
</feature>
<evidence type="ECO:0000259" key="5">
    <source>
        <dbReference type="Pfam" id="PF01420"/>
    </source>
</evidence>
<dbReference type="GO" id="GO:0009307">
    <property type="term" value="P:DNA restriction-modification system"/>
    <property type="evidence" value="ECO:0007669"/>
    <property type="project" value="UniProtKB-KW"/>
</dbReference>
<dbReference type="PANTHER" id="PTHR30408:SF12">
    <property type="entry name" value="TYPE I RESTRICTION ENZYME MJAVIII SPECIFICITY SUBUNIT"/>
    <property type="match status" value="1"/>
</dbReference>
<keyword evidence="6" id="KW-0378">Hydrolase</keyword>
<reference evidence="6" key="1">
    <citation type="submission" date="2021-10" db="EMBL/GenBank/DDBJ databases">
        <title>Collection of gut derived symbiotic bacterial strains cultured from healthy donors.</title>
        <authorList>
            <person name="Lin H."/>
            <person name="Littmann E."/>
            <person name="Claire K."/>
            <person name="Pamer E."/>
        </authorList>
    </citation>
    <scope>NUCLEOTIDE SEQUENCE</scope>
    <source>
        <strain evidence="6">MSK.7.16</strain>
    </source>
</reference>
<organism evidence="6 7">
    <name type="scientific">Megamonas funiformis</name>
    <dbReference type="NCBI Taxonomy" id="437897"/>
    <lineage>
        <taxon>Bacteria</taxon>
        <taxon>Bacillati</taxon>
        <taxon>Bacillota</taxon>
        <taxon>Negativicutes</taxon>
        <taxon>Selenomonadales</taxon>
        <taxon>Selenomonadaceae</taxon>
        <taxon>Megamonas</taxon>
    </lineage>
</organism>
<dbReference type="AlphaFoldDB" id="A0AAW4TZE2"/>
<evidence type="ECO:0000256" key="3">
    <source>
        <dbReference type="ARBA" id="ARBA00023125"/>
    </source>
</evidence>
<dbReference type="PANTHER" id="PTHR30408">
    <property type="entry name" value="TYPE-1 RESTRICTION ENZYME ECOKI SPECIFICITY PROTEIN"/>
    <property type="match status" value="1"/>
</dbReference>
<keyword evidence="6" id="KW-0540">Nuclease</keyword>
<keyword evidence="2" id="KW-0680">Restriction system</keyword>
<feature type="domain" description="Type I restriction modification DNA specificity" evidence="5">
    <location>
        <begin position="205"/>
        <end position="361"/>
    </location>
</feature>
<dbReference type="InterPro" id="IPR000055">
    <property type="entry name" value="Restrct_endonuc_typeI_TRD"/>
</dbReference>
<evidence type="ECO:0000256" key="1">
    <source>
        <dbReference type="ARBA" id="ARBA00010923"/>
    </source>
</evidence>
<dbReference type="GeneID" id="62778136"/>
<comment type="similarity">
    <text evidence="1">Belongs to the type-I restriction system S methylase family.</text>
</comment>
<evidence type="ECO:0000313" key="7">
    <source>
        <dbReference type="Proteomes" id="UP001198190"/>
    </source>
</evidence>
<name>A0AAW4TZE2_9FIRM</name>
<dbReference type="Gene3D" id="1.10.287.1120">
    <property type="entry name" value="Bipartite methylase S protein"/>
    <property type="match status" value="1"/>
</dbReference>
<dbReference type="RefSeq" id="WP_008538457.1">
    <property type="nucleotide sequence ID" value="NZ_CAJMIJ010000004.1"/>
</dbReference>
<dbReference type="Proteomes" id="UP001198190">
    <property type="component" value="Unassembled WGS sequence"/>
</dbReference>
<feature type="coiled-coil region" evidence="4">
    <location>
        <begin position="160"/>
        <end position="187"/>
    </location>
</feature>
<dbReference type="InterPro" id="IPR052021">
    <property type="entry name" value="Type-I_RS_S_subunit"/>
</dbReference>
<protein>
    <submittedName>
        <fullName evidence="6">Restriction endonuclease subunit S</fullName>
        <ecNumber evidence="6">3.1.21.-</ecNumber>
    </submittedName>
</protein>
<dbReference type="EC" id="3.1.21.-" evidence="6"/>
<keyword evidence="3" id="KW-0238">DNA-binding</keyword>
<dbReference type="EMBL" id="JAJCGD010000004">
    <property type="protein sequence ID" value="MCB6827608.1"/>
    <property type="molecule type" value="Genomic_DNA"/>
</dbReference>
<evidence type="ECO:0000313" key="6">
    <source>
        <dbReference type="EMBL" id="MCB6827608.1"/>
    </source>
</evidence>